<organism evidence="2 3">
    <name type="scientific">Hymenobacter armeniacus</name>
    <dbReference type="NCBI Taxonomy" id="2771358"/>
    <lineage>
        <taxon>Bacteria</taxon>
        <taxon>Pseudomonadati</taxon>
        <taxon>Bacteroidota</taxon>
        <taxon>Cytophagia</taxon>
        <taxon>Cytophagales</taxon>
        <taxon>Hymenobacteraceae</taxon>
        <taxon>Hymenobacter</taxon>
    </lineage>
</organism>
<accession>A0ABR8JWR2</accession>
<feature type="signal peptide" evidence="1">
    <location>
        <begin position="1"/>
        <end position="21"/>
    </location>
</feature>
<keyword evidence="3" id="KW-1185">Reference proteome</keyword>
<dbReference type="Proteomes" id="UP000606003">
    <property type="component" value="Unassembled WGS sequence"/>
</dbReference>
<evidence type="ECO:0000256" key="1">
    <source>
        <dbReference type="SAM" id="SignalP"/>
    </source>
</evidence>
<evidence type="ECO:0000313" key="3">
    <source>
        <dbReference type="Proteomes" id="UP000606003"/>
    </source>
</evidence>
<keyword evidence="1" id="KW-0732">Signal</keyword>
<evidence type="ECO:0008006" key="4">
    <source>
        <dbReference type="Google" id="ProtNLM"/>
    </source>
</evidence>
<name>A0ABR8JWR2_9BACT</name>
<proteinExistence type="predicted"/>
<gene>
    <name evidence="2" type="ORF">IC234_08435</name>
</gene>
<dbReference type="RefSeq" id="WP_190923402.1">
    <property type="nucleotide sequence ID" value="NZ_JACXAC010000002.1"/>
</dbReference>
<sequence>MKKVPLMLGLAAAVCSLPACQKDLEETPTPQAVAANASRSDQLAAQDWHQTGLTVNTVSGDKAVTADLFSHVSPGTLDQSVTFQAGGVYTVLKGGAASPLVGRWQLNPASDSVIVTLPGQVRRLAVTELSPTSLRLTFTDAAVNGAVSTYTSVYSH</sequence>
<protein>
    <recommendedName>
        <fullName evidence="4">Lipocalin-like domain-containing protein</fullName>
    </recommendedName>
</protein>
<feature type="chain" id="PRO_5047288310" description="Lipocalin-like domain-containing protein" evidence="1">
    <location>
        <begin position="22"/>
        <end position="156"/>
    </location>
</feature>
<comment type="caution">
    <text evidence="2">The sequence shown here is derived from an EMBL/GenBank/DDBJ whole genome shotgun (WGS) entry which is preliminary data.</text>
</comment>
<reference evidence="2 3" key="1">
    <citation type="submission" date="2020-09" db="EMBL/GenBank/DDBJ databases">
        <authorList>
            <person name="Kim M.K."/>
        </authorList>
    </citation>
    <scope>NUCLEOTIDE SEQUENCE [LARGE SCALE GENOMIC DNA]</scope>
    <source>
        <strain evidence="2 3">BT189</strain>
    </source>
</reference>
<evidence type="ECO:0000313" key="2">
    <source>
        <dbReference type="EMBL" id="MBD2722154.1"/>
    </source>
</evidence>
<dbReference type="EMBL" id="JACXAC010000002">
    <property type="protein sequence ID" value="MBD2722154.1"/>
    <property type="molecule type" value="Genomic_DNA"/>
</dbReference>